<organism evidence="5">
    <name type="scientific">marine sediment metagenome</name>
    <dbReference type="NCBI Taxonomy" id="412755"/>
    <lineage>
        <taxon>unclassified sequences</taxon>
        <taxon>metagenomes</taxon>
        <taxon>ecological metagenomes</taxon>
    </lineage>
</organism>
<comment type="subcellular location">
    <subcellularLocation>
        <location evidence="1">Cell membrane</location>
        <topology evidence="1">Multi-pass membrane protein</topology>
    </subcellularLocation>
</comment>
<accession>A0A0F9IM90</accession>
<dbReference type="GO" id="GO:0005886">
    <property type="term" value="C:plasma membrane"/>
    <property type="evidence" value="ECO:0007669"/>
    <property type="project" value="UniProtKB-SubCell"/>
</dbReference>
<comment type="caution">
    <text evidence="5">The sequence shown here is derived from an EMBL/GenBank/DDBJ whole genome shotgun (WGS) entry which is preliminary data.</text>
</comment>
<sequence>MLVPVLLGTSIIAFSLMHLAPGDPAQTMAGQHASQKTINAIREKYGLDKPVYVQ</sequence>
<protein>
    <recommendedName>
        <fullName evidence="4">ABC transporter type 1 GsiC-like N-terminal domain-containing protein</fullName>
    </recommendedName>
</protein>
<evidence type="ECO:0000313" key="5">
    <source>
        <dbReference type="EMBL" id="KKM44222.1"/>
    </source>
</evidence>
<dbReference type="Pfam" id="PF19300">
    <property type="entry name" value="BPD_transp_1_N"/>
    <property type="match status" value="1"/>
</dbReference>
<evidence type="ECO:0000256" key="2">
    <source>
        <dbReference type="ARBA" id="ARBA00022448"/>
    </source>
</evidence>
<feature type="non-terminal residue" evidence="5">
    <location>
        <position position="54"/>
    </location>
</feature>
<dbReference type="AlphaFoldDB" id="A0A0F9IM90"/>
<dbReference type="InterPro" id="IPR045621">
    <property type="entry name" value="BPD_transp_1_N"/>
</dbReference>
<dbReference type="EMBL" id="LAZR01012076">
    <property type="protein sequence ID" value="KKM44222.1"/>
    <property type="molecule type" value="Genomic_DNA"/>
</dbReference>
<keyword evidence="3" id="KW-1003">Cell membrane</keyword>
<evidence type="ECO:0000256" key="1">
    <source>
        <dbReference type="ARBA" id="ARBA00004651"/>
    </source>
</evidence>
<proteinExistence type="predicted"/>
<dbReference type="PANTHER" id="PTHR43163">
    <property type="entry name" value="DIPEPTIDE TRANSPORT SYSTEM PERMEASE PROTEIN DPPB-RELATED"/>
    <property type="match status" value="1"/>
</dbReference>
<feature type="domain" description="ABC transporter type 1 GsiC-like N-terminal" evidence="4">
    <location>
        <begin position="5"/>
        <end position="54"/>
    </location>
</feature>
<evidence type="ECO:0000256" key="3">
    <source>
        <dbReference type="ARBA" id="ARBA00022475"/>
    </source>
</evidence>
<evidence type="ECO:0000259" key="4">
    <source>
        <dbReference type="Pfam" id="PF19300"/>
    </source>
</evidence>
<name>A0A0F9IM90_9ZZZZ</name>
<gene>
    <name evidence="5" type="ORF">LCGC14_1561800</name>
</gene>
<keyword evidence="2" id="KW-0813">Transport</keyword>
<keyword evidence="3" id="KW-0472">Membrane</keyword>
<dbReference type="PANTHER" id="PTHR43163:SF6">
    <property type="entry name" value="DIPEPTIDE TRANSPORT SYSTEM PERMEASE PROTEIN DPPB-RELATED"/>
    <property type="match status" value="1"/>
</dbReference>
<reference evidence="5" key="1">
    <citation type="journal article" date="2015" name="Nature">
        <title>Complex archaea that bridge the gap between prokaryotes and eukaryotes.</title>
        <authorList>
            <person name="Spang A."/>
            <person name="Saw J.H."/>
            <person name="Jorgensen S.L."/>
            <person name="Zaremba-Niedzwiedzka K."/>
            <person name="Martijn J."/>
            <person name="Lind A.E."/>
            <person name="van Eijk R."/>
            <person name="Schleper C."/>
            <person name="Guy L."/>
            <person name="Ettema T.J."/>
        </authorList>
    </citation>
    <scope>NUCLEOTIDE SEQUENCE</scope>
</reference>